<protein>
    <submittedName>
        <fullName evidence="2">Uncharacterized protein</fullName>
    </submittedName>
</protein>
<name>A0A5Q0UGX7_9ARCH</name>
<feature type="compositionally biased region" description="Basic and acidic residues" evidence="1">
    <location>
        <begin position="30"/>
        <end position="48"/>
    </location>
</feature>
<dbReference type="AlphaFoldDB" id="A0A5Q0UGX7"/>
<dbReference type="EMBL" id="CP040089">
    <property type="protein sequence ID" value="QGA80867.1"/>
    <property type="molecule type" value="Genomic_DNA"/>
</dbReference>
<accession>A0A5Q0UGX7</accession>
<dbReference type="Proteomes" id="UP000377803">
    <property type="component" value="Chromosome"/>
</dbReference>
<feature type="region of interest" description="Disordered" evidence="1">
    <location>
        <begin position="30"/>
        <end position="52"/>
    </location>
</feature>
<evidence type="ECO:0000313" key="3">
    <source>
        <dbReference type="Proteomes" id="UP000377803"/>
    </source>
</evidence>
<gene>
    <name evidence="2" type="ORF">LC1Nh_0988</name>
</gene>
<sequence length="68" mass="8066">MGEENNYWIIEIYNGETANVSVMSEEEAEATEKINDDFEDWQKAPVKEVDEEDMIERAEEHGYEHDPW</sequence>
<reference evidence="3" key="1">
    <citation type="submission" date="2019-05" db="EMBL/GenBank/DDBJ databases">
        <title>Candidatus Nanohalobium constans, a novel model system to study the DPANN nano-sized archaea: genomic and physiological characterization of a nanoarchaeon co-cultured with its chitinotrophic host.</title>
        <authorList>
            <person name="La Cono V."/>
            <person name="Arcadi E."/>
            <person name="Crisafi F."/>
            <person name="Denaro R."/>
            <person name="La Spada G."/>
            <person name="Messina E."/>
            <person name="Smedile F."/>
            <person name="Toshchakov S.V."/>
            <person name="Shevchenko M.A."/>
            <person name="Golyshin P.N."/>
            <person name="Golyshina O.V."/>
            <person name="Ferrer M."/>
            <person name="Rohde M."/>
            <person name="Mushegian A."/>
            <person name="Sorokin D.Y."/>
            <person name="Giuliano L."/>
            <person name="Yakimov M.M."/>
        </authorList>
    </citation>
    <scope>NUCLEOTIDE SEQUENCE [LARGE SCALE GENOMIC DNA]</scope>
    <source>
        <strain evidence="3">LC1Nh</strain>
    </source>
</reference>
<keyword evidence="3" id="KW-1185">Reference proteome</keyword>
<proteinExistence type="predicted"/>
<dbReference type="GeneID" id="42365381"/>
<evidence type="ECO:0000256" key="1">
    <source>
        <dbReference type="SAM" id="MobiDB-lite"/>
    </source>
</evidence>
<evidence type="ECO:0000313" key="2">
    <source>
        <dbReference type="EMBL" id="QGA80867.1"/>
    </source>
</evidence>
<organism evidence="2 3">
    <name type="scientific">Candidatus Nanohalobium constans</name>
    <dbReference type="NCBI Taxonomy" id="2565781"/>
    <lineage>
        <taxon>Archaea</taxon>
        <taxon>Candidatus Nanohalarchaeota</taxon>
        <taxon>Candidatus Nanohalobia</taxon>
        <taxon>Candidatus Nanohalobiales</taxon>
        <taxon>Candidatus Nanohalobiaceae</taxon>
        <taxon>Candidatus Nanohalobium</taxon>
    </lineage>
</organism>
<dbReference type="KEGG" id="ncon:LC1Nh_0988"/>
<dbReference type="RefSeq" id="WP_153550611.1">
    <property type="nucleotide sequence ID" value="NZ_CP040089.1"/>
</dbReference>